<feature type="domain" description="HTH marR-type" evidence="4">
    <location>
        <begin position="43"/>
        <end position="166"/>
    </location>
</feature>
<dbReference type="InterPro" id="IPR036388">
    <property type="entry name" value="WH-like_DNA-bd_sf"/>
</dbReference>
<name>A0A926D351_9FIRM</name>
<evidence type="ECO:0000256" key="2">
    <source>
        <dbReference type="ARBA" id="ARBA00023125"/>
    </source>
</evidence>
<dbReference type="Proteomes" id="UP000623172">
    <property type="component" value="Unassembled WGS sequence"/>
</dbReference>
<dbReference type="Pfam" id="PF01047">
    <property type="entry name" value="MarR"/>
    <property type="match status" value="1"/>
</dbReference>
<sequence length="196" mass="22154">MTKICTGCEKACPFDAILCEKGLAFAEAAGIPIEKVGKGDREADDVMAAFLPLARLHHHWKKSTGRPRLLTVLLGRTSMTQRELQEAAGMRSSSMSELLGKMEKEGSIVREKGEDQRTFRVILTDKGRMQAREYERVRKFEAERLLSVLTQEERQAFAALLRKLYPHWLKCIPLPEEPCRSARAPEGSKGGERREI</sequence>
<protein>
    <submittedName>
        <fullName evidence="5">Winged helix-turn-helix transcriptional regulator</fullName>
    </submittedName>
</protein>
<dbReference type="PANTHER" id="PTHR42756:SF1">
    <property type="entry name" value="TRANSCRIPTIONAL REPRESSOR OF EMRAB OPERON"/>
    <property type="match status" value="1"/>
</dbReference>
<dbReference type="AlphaFoldDB" id="A0A926D351"/>
<keyword evidence="3" id="KW-0804">Transcription</keyword>
<dbReference type="GO" id="GO:0003677">
    <property type="term" value="F:DNA binding"/>
    <property type="evidence" value="ECO:0007669"/>
    <property type="project" value="UniProtKB-KW"/>
</dbReference>
<dbReference type="PRINTS" id="PR00598">
    <property type="entry name" value="HTHMARR"/>
</dbReference>
<dbReference type="Gene3D" id="1.10.10.10">
    <property type="entry name" value="Winged helix-like DNA-binding domain superfamily/Winged helix DNA-binding domain"/>
    <property type="match status" value="1"/>
</dbReference>
<keyword evidence="2" id="KW-0238">DNA-binding</keyword>
<organism evidence="5 6">
    <name type="scientific">Gehongia tenuis</name>
    <dbReference type="NCBI Taxonomy" id="2763655"/>
    <lineage>
        <taxon>Bacteria</taxon>
        <taxon>Bacillati</taxon>
        <taxon>Bacillota</taxon>
        <taxon>Clostridia</taxon>
        <taxon>Christensenellales</taxon>
        <taxon>Christensenellaceae</taxon>
        <taxon>Gehongia</taxon>
    </lineage>
</organism>
<evidence type="ECO:0000313" key="6">
    <source>
        <dbReference type="Proteomes" id="UP000623172"/>
    </source>
</evidence>
<evidence type="ECO:0000259" key="4">
    <source>
        <dbReference type="PROSITE" id="PS50995"/>
    </source>
</evidence>
<dbReference type="GO" id="GO:0003700">
    <property type="term" value="F:DNA-binding transcription factor activity"/>
    <property type="evidence" value="ECO:0007669"/>
    <property type="project" value="InterPro"/>
</dbReference>
<dbReference type="PANTHER" id="PTHR42756">
    <property type="entry name" value="TRANSCRIPTIONAL REGULATOR, MARR"/>
    <property type="match status" value="1"/>
</dbReference>
<comment type="caution">
    <text evidence="5">The sequence shown here is derived from an EMBL/GenBank/DDBJ whole genome shotgun (WGS) entry which is preliminary data.</text>
</comment>
<evidence type="ECO:0000313" key="5">
    <source>
        <dbReference type="EMBL" id="MBC8530671.1"/>
    </source>
</evidence>
<dbReference type="PROSITE" id="PS50995">
    <property type="entry name" value="HTH_MARR_2"/>
    <property type="match status" value="1"/>
</dbReference>
<dbReference type="RefSeq" id="WP_249314644.1">
    <property type="nucleotide sequence ID" value="NZ_JACRSR010000001.1"/>
</dbReference>
<dbReference type="InterPro" id="IPR036390">
    <property type="entry name" value="WH_DNA-bd_sf"/>
</dbReference>
<dbReference type="SUPFAM" id="SSF46785">
    <property type="entry name" value="Winged helix' DNA-binding domain"/>
    <property type="match status" value="1"/>
</dbReference>
<evidence type="ECO:0000256" key="1">
    <source>
        <dbReference type="ARBA" id="ARBA00023015"/>
    </source>
</evidence>
<reference evidence="5" key="1">
    <citation type="submission" date="2020-08" db="EMBL/GenBank/DDBJ databases">
        <title>Genome public.</title>
        <authorList>
            <person name="Liu C."/>
            <person name="Sun Q."/>
        </authorList>
    </citation>
    <scope>NUCLEOTIDE SEQUENCE</scope>
    <source>
        <strain evidence="5">NSJ-53</strain>
    </source>
</reference>
<gene>
    <name evidence="5" type="ORF">H8696_02255</name>
</gene>
<keyword evidence="6" id="KW-1185">Reference proteome</keyword>
<proteinExistence type="predicted"/>
<keyword evidence="1" id="KW-0805">Transcription regulation</keyword>
<accession>A0A926D351</accession>
<dbReference type="SMART" id="SM00347">
    <property type="entry name" value="HTH_MARR"/>
    <property type="match status" value="1"/>
</dbReference>
<evidence type="ECO:0000256" key="3">
    <source>
        <dbReference type="ARBA" id="ARBA00023163"/>
    </source>
</evidence>
<dbReference type="InterPro" id="IPR000835">
    <property type="entry name" value="HTH_MarR-typ"/>
</dbReference>
<dbReference type="EMBL" id="JACRSR010000001">
    <property type="protein sequence ID" value="MBC8530671.1"/>
    <property type="molecule type" value="Genomic_DNA"/>
</dbReference>